<comment type="caution">
    <text evidence="4">The sequence shown here is derived from an EMBL/GenBank/DDBJ whole genome shotgun (WGS) entry which is preliminary data.</text>
</comment>
<organism evidence="4 5">
    <name type="scientific">Saitozyma podzolica</name>
    <dbReference type="NCBI Taxonomy" id="1890683"/>
    <lineage>
        <taxon>Eukaryota</taxon>
        <taxon>Fungi</taxon>
        <taxon>Dikarya</taxon>
        <taxon>Basidiomycota</taxon>
        <taxon>Agaricomycotina</taxon>
        <taxon>Tremellomycetes</taxon>
        <taxon>Tremellales</taxon>
        <taxon>Trimorphomycetaceae</taxon>
        <taxon>Saitozyma</taxon>
    </lineage>
</organism>
<dbReference type="SUPFAM" id="SSF89817">
    <property type="entry name" value="Mago nashi protein"/>
    <property type="match status" value="1"/>
</dbReference>
<dbReference type="CDD" id="cd11295">
    <property type="entry name" value="Mago_nashi"/>
    <property type="match status" value="1"/>
</dbReference>
<dbReference type="FunFam" id="3.30.1560.10:FF:000001">
    <property type="entry name" value="Protein mago nashi homolog"/>
    <property type="match status" value="1"/>
</dbReference>
<dbReference type="Proteomes" id="UP000279259">
    <property type="component" value="Unassembled WGS sequence"/>
</dbReference>
<dbReference type="OrthoDB" id="6495301at2759"/>
<reference evidence="4 5" key="1">
    <citation type="submission" date="2018-11" db="EMBL/GenBank/DDBJ databases">
        <title>Genome sequence of Saitozyma podzolica DSM 27192.</title>
        <authorList>
            <person name="Aliyu H."/>
            <person name="Gorte O."/>
            <person name="Ochsenreither K."/>
        </authorList>
    </citation>
    <scope>NUCLEOTIDE SEQUENCE [LARGE SCALE GENOMIC DNA]</scope>
    <source>
        <strain evidence="4 5">DSM 27192</strain>
    </source>
</reference>
<comment type="similarity">
    <text evidence="2">Belongs to the mago nashi family.</text>
</comment>
<evidence type="ECO:0000256" key="1">
    <source>
        <dbReference type="ARBA" id="ARBA00004123"/>
    </source>
</evidence>
<dbReference type="PANTHER" id="PTHR12638:SF0">
    <property type="entry name" value="MAGO HOMOLOG, EXON JUNCTION COMPLEX SUBUNIT-RELATED"/>
    <property type="match status" value="1"/>
</dbReference>
<comment type="subcellular location">
    <subcellularLocation>
        <location evidence="1">Nucleus</location>
    </subcellularLocation>
</comment>
<dbReference type="PANTHER" id="PTHR12638">
    <property type="entry name" value="PROTEIN MAGO NASHI HOMOLOG"/>
    <property type="match status" value="1"/>
</dbReference>
<evidence type="ECO:0000313" key="5">
    <source>
        <dbReference type="Proteomes" id="UP000279259"/>
    </source>
</evidence>
<sequence length="165" mass="19311">MASADLERDPFYLRYYTGHQGMHGHEFLEFEYSHGRIRYANNSNYRNDSLIRKEMYVSPAVVEELKRIVRESEVTKAFAHLGAHARSREDDVAWPKKNIVGRQELEVRIDKEHISFETAKIGSLADVNDSQDAEGLRVFYYLVQDLKCFIFSLITLHFKIKPIQQ</sequence>
<proteinExistence type="inferred from homology"/>
<dbReference type="GO" id="GO:0035145">
    <property type="term" value="C:exon-exon junction complex"/>
    <property type="evidence" value="ECO:0007669"/>
    <property type="project" value="InterPro"/>
</dbReference>
<evidence type="ECO:0000256" key="2">
    <source>
        <dbReference type="ARBA" id="ARBA00009270"/>
    </source>
</evidence>
<gene>
    <name evidence="4" type="primary">MAGO2</name>
    <name evidence="4" type="ORF">EHS25_001667</name>
</gene>
<dbReference type="InterPro" id="IPR036605">
    <property type="entry name" value="Mago_nashi_sf"/>
</dbReference>
<evidence type="ECO:0000313" key="4">
    <source>
        <dbReference type="EMBL" id="RSH90333.1"/>
    </source>
</evidence>
<evidence type="ECO:0000256" key="3">
    <source>
        <dbReference type="ARBA" id="ARBA00023242"/>
    </source>
</evidence>
<keyword evidence="5" id="KW-1185">Reference proteome</keyword>
<accession>A0A427YH39</accession>
<dbReference type="Pfam" id="PF02792">
    <property type="entry name" value="Mago_nashi"/>
    <property type="match status" value="1"/>
</dbReference>
<dbReference type="AlphaFoldDB" id="A0A427YH39"/>
<dbReference type="InterPro" id="IPR004023">
    <property type="entry name" value="Mago_nashi"/>
</dbReference>
<dbReference type="Gene3D" id="3.30.1560.10">
    <property type="entry name" value="Mago nashi"/>
    <property type="match status" value="1"/>
</dbReference>
<dbReference type="EMBL" id="RSCD01000011">
    <property type="protein sequence ID" value="RSH90333.1"/>
    <property type="molecule type" value="Genomic_DNA"/>
</dbReference>
<protein>
    <submittedName>
        <fullName evidence="4">Protein mago nashi 2</fullName>
    </submittedName>
</protein>
<name>A0A427YH39_9TREE</name>
<keyword evidence="3" id="KW-0539">Nucleus</keyword>
<dbReference type="GO" id="GO:0008380">
    <property type="term" value="P:RNA splicing"/>
    <property type="evidence" value="ECO:0007669"/>
    <property type="project" value="InterPro"/>
</dbReference>
<dbReference type="STRING" id="1890683.A0A427YH39"/>